<dbReference type="InterPro" id="IPR020846">
    <property type="entry name" value="MFS_dom"/>
</dbReference>
<dbReference type="Proteomes" id="UP000548423">
    <property type="component" value="Unassembled WGS sequence"/>
</dbReference>
<organism evidence="8 9">
    <name type="scientific">Neobacillus niacini</name>
    <dbReference type="NCBI Taxonomy" id="86668"/>
    <lineage>
        <taxon>Bacteria</taxon>
        <taxon>Bacillati</taxon>
        <taxon>Bacillota</taxon>
        <taxon>Bacilli</taxon>
        <taxon>Bacillales</taxon>
        <taxon>Bacillaceae</taxon>
        <taxon>Neobacillus</taxon>
    </lineage>
</organism>
<evidence type="ECO:0000256" key="4">
    <source>
        <dbReference type="ARBA" id="ARBA00022989"/>
    </source>
</evidence>
<dbReference type="InterPro" id="IPR036259">
    <property type="entry name" value="MFS_trans_sf"/>
</dbReference>
<evidence type="ECO:0000256" key="5">
    <source>
        <dbReference type="ARBA" id="ARBA00023136"/>
    </source>
</evidence>
<reference evidence="9" key="1">
    <citation type="submission" date="2020-07" db="EMBL/GenBank/DDBJ databases">
        <authorList>
            <person name="Partida-Martinez L."/>
            <person name="Huntemann M."/>
            <person name="Clum A."/>
            <person name="Wang J."/>
            <person name="Palaniappan K."/>
            <person name="Ritter S."/>
            <person name="Chen I.-M."/>
            <person name="Stamatis D."/>
            <person name="Reddy T."/>
            <person name="O'Malley R."/>
            <person name="Daum C."/>
            <person name="Shapiro N."/>
            <person name="Ivanova N."/>
            <person name="Kyrpides N."/>
            <person name="Woyke T."/>
        </authorList>
    </citation>
    <scope>NUCLEOTIDE SEQUENCE [LARGE SCALE GENOMIC DNA]</scope>
    <source>
        <strain evidence="9">AT2.8</strain>
    </source>
</reference>
<dbReference type="GO" id="GO:0022857">
    <property type="term" value="F:transmembrane transporter activity"/>
    <property type="evidence" value="ECO:0007669"/>
    <property type="project" value="InterPro"/>
</dbReference>
<feature type="transmembrane region" description="Helical" evidence="6">
    <location>
        <begin position="113"/>
        <end position="134"/>
    </location>
</feature>
<comment type="caution">
    <text evidence="8">The sequence shown here is derived from an EMBL/GenBank/DDBJ whole genome shotgun (WGS) entry which is preliminary data.</text>
</comment>
<evidence type="ECO:0000256" key="3">
    <source>
        <dbReference type="ARBA" id="ARBA00022692"/>
    </source>
</evidence>
<feature type="transmembrane region" description="Helical" evidence="6">
    <location>
        <begin position="53"/>
        <end position="76"/>
    </location>
</feature>
<keyword evidence="5 6" id="KW-0472">Membrane</keyword>
<comment type="subcellular location">
    <subcellularLocation>
        <location evidence="1">Cell membrane</location>
        <topology evidence="1">Multi-pass membrane protein</topology>
    </subcellularLocation>
</comment>
<feature type="transmembrane region" description="Helical" evidence="6">
    <location>
        <begin position="271"/>
        <end position="291"/>
    </location>
</feature>
<dbReference type="CDD" id="cd17319">
    <property type="entry name" value="MFS_ExuT_GudP_like"/>
    <property type="match status" value="1"/>
</dbReference>
<feature type="transmembrane region" description="Helical" evidence="6">
    <location>
        <begin position="83"/>
        <end position="107"/>
    </location>
</feature>
<dbReference type="AlphaFoldDB" id="A0A852TG28"/>
<feature type="transmembrane region" description="Helical" evidence="6">
    <location>
        <begin position="398"/>
        <end position="418"/>
    </location>
</feature>
<dbReference type="PANTHER" id="PTHR11662">
    <property type="entry name" value="SOLUTE CARRIER FAMILY 17"/>
    <property type="match status" value="1"/>
</dbReference>
<evidence type="ECO:0000256" key="2">
    <source>
        <dbReference type="ARBA" id="ARBA00022448"/>
    </source>
</evidence>
<evidence type="ECO:0000313" key="8">
    <source>
        <dbReference type="EMBL" id="NYE07015.1"/>
    </source>
</evidence>
<keyword evidence="2" id="KW-0813">Transport</keyword>
<sequence>MAQKNMKESKMSKKAWIVIALLFLLTAISNVDKAIIGFASVPIMEELELTPEQWGIVGSVFFLLYSLSAVLGGALADKFGTRIVIACMVVIWSLVQFSTIFVSSFAFLLITRIILGMGEGPSYSLAVTAASQWLPKEKRGIGLSIVSIGSPLGVAISAPILMNLIGNYGWRSAFIATGVVGVIWMSVWLWVVKGKADSKEESSVVKDNSDPLTPEQESSKFSSFLLSKNFILIALCGFATYWAFTLGLNWLPNYMENVLQLSAETLQIVVALPWILITISLLTFSTISDRLFRKTKSVVKGRVFVLGPVLLAGAVCYFFGSMASSNWLAIVLLSLGLTFGVITIVLGPAILIELSPKKHQGKIQGWFMAFTSLGGIVGPYVTGYLVENSSSAAAGFHYSFQICAFILLIAGGLAWAAIRPKQVEKIEMKITDTVQNA</sequence>
<dbReference type="SUPFAM" id="SSF103473">
    <property type="entry name" value="MFS general substrate transporter"/>
    <property type="match status" value="1"/>
</dbReference>
<feature type="domain" description="Major facilitator superfamily (MFS) profile" evidence="7">
    <location>
        <begin position="18"/>
        <end position="422"/>
    </location>
</feature>
<name>A0A852TG28_9BACI</name>
<dbReference type="Gene3D" id="1.20.1250.20">
    <property type="entry name" value="MFS general substrate transporter like domains"/>
    <property type="match status" value="2"/>
</dbReference>
<feature type="transmembrane region" description="Helical" evidence="6">
    <location>
        <begin position="326"/>
        <end position="354"/>
    </location>
</feature>
<dbReference type="EMBL" id="JACCBX010000008">
    <property type="protein sequence ID" value="NYE07015.1"/>
    <property type="molecule type" value="Genomic_DNA"/>
</dbReference>
<proteinExistence type="predicted"/>
<dbReference type="InterPro" id="IPR011701">
    <property type="entry name" value="MFS"/>
</dbReference>
<feature type="transmembrane region" description="Helical" evidence="6">
    <location>
        <begin position="303"/>
        <end position="320"/>
    </location>
</feature>
<accession>A0A852TG28</accession>
<reference evidence="9" key="2">
    <citation type="submission" date="2020-08" db="EMBL/GenBank/DDBJ databases">
        <title>The Agave Microbiome: Exploring the role of microbial communities in plant adaptations to desert environments.</title>
        <authorList>
            <person name="Partida-Martinez L.P."/>
        </authorList>
    </citation>
    <scope>NUCLEOTIDE SEQUENCE [LARGE SCALE GENOMIC DNA]</scope>
    <source>
        <strain evidence="9">AT2.8</strain>
    </source>
</reference>
<evidence type="ECO:0000313" key="9">
    <source>
        <dbReference type="Proteomes" id="UP000548423"/>
    </source>
</evidence>
<keyword evidence="3 6" id="KW-0812">Transmembrane</keyword>
<feature type="transmembrane region" description="Helical" evidence="6">
    <location>
        <begin position="230"/>
        <end position="251"/>
    </location>
</feature>
<protein>
    <submittedName>
        <fullName evidence="8">MFS family permease</fullName>
    </submittedName>
</protein>
<dbReference type="Pfam" id="PF07690">
    <property type="entry name" value="MFS_1"/>
    <property type="match status" value="1"/>
</dbReference>
<dbReference type="InterPro" id="IPR050382">
    <property type="entry name" value="MFS_Na/Anion_cotransporter"/>
</dbReference>
<evidence type="ECO:0000256" key="6">
    <source>
        <dbReference type="SAM" id="Phobius"/>
    </source>
</evidence>
<feature type="transmembrane region" description="Helical" evidence="6">
    <location>
        <begin position="366"/>
        <end position="386"/>
    </location>
</feature>
<gene>
    <name evidence="8" type="ORF">F4694_003800</name>
</gene>
<feature type="transmembrane region" description="Helical" evidence="6">
    <location>
        <begin position="141"/>
        <end position="162"/>
    </location>
</feature>
<keyword evidence="4 6" id="KW-1133">Transmembrane helix</keyword>
<feature type="transmembrane region" description="Helical" evidence="6">
    <location>
        <begin position="168"/>
        <end position="191"/>
    </location>
</feature>
<dbReference type="PANTHER" id="PTHR11662:SF450">
    <property type="entry name" value="BLR1003 PROTEIN"/>
    <property type="match status" value="1"/>
</dbReference>
<evidence type="ECO:0000259" key="7">
    <source>
        <dbReference type="PROSITE" id="PS50850"/>
    </source>
</evidence>
<dbReference type="PROSITE" id="PS50850">
    <property type="entry name" value="MFS"/>
    <property type="match status" value="1"/>
</dbReference>
<evidence type="ECO:0000256" key="1">
    <source>
        <dbReference type="ARBA" id="ARBA00004651"/>
    </source>
</evidence>
<dbReference type="GO" id="GO:0005886">
    <property type="term" value="C:plasma membrane"/>
    <property type="evidence" value="ECO:0007669"/>
    <property type="project" value="UniProtKB-SubCell"/>
</dbReference>